<feature type="transmembrane region" description="Helical" evidence="6">
    <location>
        <begin position="223"/>
        <end position="245"/>
    </location>
</feature>
<evidence type="ECO:0000313" key="7">
    <source>
        <dbReference type="EMBL" id="TDE35945.1"/>
    </source>
</evidence>
<name>A0A4R5EML5_9RHOB</name>
<feature type="transmembrane region" description="Helical" evidence="6">
    <location>
        <begin position="276"/>
        <end position="293"/>
    </location>
</feature>
<evidence type="ECO:0000256" key="5">
    <source>
        <dbReference type="ARBA" id="ARBA00023136"/>
    </source>
</evidence>
<accession>A0A4R5EML5</accession>
<evidence type="ECO:0000256" key="3">
    <source>
        <dbReference type="ARBA" id="ARBA00022692"/>
    </source>
</evidence>
<dbReference type="Pfam" id="PF02653">
    <property type="entry name" value="BPD_transp_2"/>
    <property type="match status" value="1"/>
</dbReference>
<comment type="caution">
    <text evidence="7">The sequence shown here is derived from an EMBL/GenBank/DDBJ whole genome shotgun (WGS) entry which is preliminary data.</text>
</comment>
<feature type="transmembrane region" description="Helical" evidence="6">
    <location>
        <begin position="251"/>
        <end position="269"/>
    </location>
</feature>
<feature type="transmembrane region" description="Helical" evidence="6">
    <location>
        <begin position="20"/>
        <end position="38"/>
    </location>
</feature>
<dbReference type="InterPro" id="IPR001851">
    <property type="entry name" value="ABC_transp_permease"/>
</dbReference>
<keyword evidence="3 6" id="KW-0812">Transmembrane</keyword>
<sequence>MRIHFKTSYENDIRLFPDRWSFFVYAALVAGAIILPWLLDDFFLGEVTNVLIWAIAGLGLMLLTGQTGQASLGHAAFLALGCYSCIILMEHGVPFLLAFPLAGVITGIFGTLFAIPAVRLHGIYLAIATMALSILADDIIVMLAPWTDGVSGKFAPTITIFGLEIERWTTPDRFYWLVLVVTILCTLAYRNLLRAPLGRAFAAVRDSEVSATAMGVHIAFTKAAAFGLSCAITGLAGALMGFYAGAFNNETFSVVISISLLMMIVIGGLGSIHGAFFGAIIIAFLPQALSMASDTIGGLLGANNVAIPGLETGVFGAILILFIMFEPMGIYGRWLKIRTWFELFPFARKDMFKRQKSYLKTERLR</sequence>
<feature type="transmembrane region" description="Helical" evidence="6">
    <location>
        <begin position="122"/>
        <end position="146"/>
    </location>
</feature>
<gene>
    <name evidence="7" type="ORF">E1B25_15790</name>
</gene>
<comment type="subcellular location">
    <subcellularLocation>
        <location evidence="1">Cell membrane</location>
        <topology evidence="1">Multi-pass membrane protein</topology>
    </subcellularLocation>
</comment>
<keyword evidence="4 6" id="KW-1133">Transmembrane helix</keyword>
<dbReference type="InterPro" id="IPR043428">
    <property type="entry name" value="LivM-like"/>
</dbReference>
<evidence type="ECO:0000313" key="8">
    <source>
        <dbReference type="Proteomes" id="UP000294662"/>
    </source>
</evidence>
<protein>
    <submittedName>
        <fullName evidence="7">Branched-chain amino acid ABC transporter permease</fullName>
    </submittedName>
</protein>
<dbReference type="EMBL" id="SMFP01000011">
    <property type="protein sequence ID" value="TDE35945.1"/>
    <property type="molecule type" value="Genomic_DNA"/>
</dbReference>
<dbReference type="AlphaFoldDB" id="A0A4R5EML5"/>
<dbReference type="OrthoDB" id="9804361at2"/>
<dbReference type="PANTHER" id="PTHR30482:SF20">
    <property type="entry name" value="HIGH-AFFINITY BRANCHED-CHAIN AMINO ACID TRANSPORT SYSTEM PERMEASE PROTEIN LIVM"/>
    <property type="match status" value="1"/>
</dbReference>
<feature type="transmembrane region" description="Helical" evidence="6">
    <location>
        <begin position="44"/>
        <end position="63"/>
    </location>
</feature>
<evidence type="ECO:0000256" key="6">
    <source>
        <dbReference type="SAM" id="Phobius"/>
    </source>
</evidence>
<feature type="transmembrane region" description="Helical" evidence="6">
    <location>
        <begin position="305"/>
        <end position="325"/>
    </location>
</feature>
<feature type="transmembrane region" description="Helical" evidence="6">
    <location>
        <begin position="174"/>
        <end position="192"/>
    </location>
</feature>
<dbReference type="Proteomes" id="UP000294662">
    <property type="component" value="Unassembled WGS sequence"/>
</dbReference>
<evidence type="ECO:0000256" key="1">
    <source>
        <dbReference type="ARBA" id="ARBA00004651"/>
    </source>
</evidence>
<proteinExistence type="predicted"/>
<evidence type="ECO:0000256" key="2">
    <source>
        <dbReference type="ARBA" id="ARBA00022475"/>
    </source>
</evidence>
<feature type="transmembrane region" description="Helical" evidence="6">
    <location>
        <begin position="95"/>
        <end position="115"/>
    </location>
</feature>
<reference evidence="7 8" key="1">
    <citation type="submission" date="2019-03" db="EMBL/GenBank/DDBJ databases">
        <authorList>
            <person name="Zhang S."/>
        </authorList>
    </citation>
    <scope>NUCLEOTIDE SEQUENCE [LARGE SCALE GENOMIC DNA]</scope>
    <source>
        <strain evidence="7 8">S4J41</strain>
    </source>
</reference>
<evidence type="ECO:0000256" key="4">
    <source>
        <dbReference type="ARBA" id="ARBA00022989"/>
    </source>
</evidence>
<organism evidence="7 8">
    <name type="scientific">Antarcticimicrobium sediminis</name>
    <dbReference type="NCBI Taxonomy" id="2546227"/>
    <lineage>
        <taxon>Bacteria</taxon>
        <taxon>Pseudomonadati</taxon>
        <taxon>Pseudomonadota</taxon>
        <taxon>Alphaproteobacteria</taxon>
        <taxon>Rhodobacterales</taxon>
        <taxon>Paracoccaceae</taxon>
        <taxon>Antarcticimicrobium</taxon>
    </lineage>
</organism>
<dbReference type="GO" id="GO:0015658">
    <property type="term" value="F:branched-chain amino acid transmembrane transporter activity"/>
    <property type="evidence" value="ECO:0007669"/>
    <property type="project" value="InterPro"/>
</dbReference>
<keyword evidence="5 6" id="KW-0472">Membrane</keyword>
<dbReference type="PANTHER" id="PTHR30482">
    <property type="entry name" value="HIGH-AFFINITY BRANCHED-CHAIN AMINO ACID TRANSPORT SYSTEM PERMEASE"/>
    <property type="match status" value="1"/>
</dbReference>
<dbReference type="GO" id="GO:0005886">
    <property type="term" value="C:plasma membrane"/>
    <property type="evidence" value="ECO:0007669"/>
    <property type="project" value="UniProtKB-SubCell"/>
</dbReference>
<feature type="transmembrane region" description="Helical" evidence="6">
    <location>
        <begin position="70"/>
        <end position="89"/>
    </location>
</feature>
<keyword evidence="8" id="KW-1185">Reference proteome</keyword>
<keyword evidence="2" id="KW-1003">Cell membrane</keyword>
<dbReference type="RefSeq" id="WP_132830486.1">
    <property type="nucleotide sequence ID" value="NZ_SMFP01000011.1"/>
</dbReference>
<dbReference type="CDD" id="cd06581">
    <property type="entry name" value="TM_PBP1_LivM_like"/>
    <property type="match status" value="1"/>
</dbReference>